<sequence length="76" mass="8536">MKRYTADTITDDALDRLYENASRGWRRGDRWKARAKQAEAALTQVLAVAEVIEANGIKWAADSVRRAAQTEESSKP</sequence>
<name>A0ABW0ULA0_9ACTN</name>
<dbReference type="EMBL" id="JBHSNY010000003">
    <property type="protein sequence ID" value="MFC5633740.1"/>
    <property type="molecule type" value="Genomic_DNA"/>
</dbReference>
<evidence type="ECO:0000313" key="2">
    <source>
        <dbReference type="Proteomes" id="UP001596154"/>
    </source>
</evidence>
<accession>A0ABW0ULA0</accession>
<organism evidence="1 2">
    <name type="scientific">Streptomyces bullii</name>
    <dbReference type="NCBI Taxonomy" id="349910"/>
    <lineage>
        <taxon>Bacteria</taxon>
        <taxon>Bacillati</taxon>
        <taxon>Actinomycetota</taxon>
        <taxon>Actinomycetes</taxon>
        <taxon>Kitasatosporales</taxon>
        <taxon>Streptomycetaceae</taxon>
        <taxon>Streptomyces</taxon>
    </lineage>
</organism>
<evidence type="ECO:0000313" key="1">
    <source>
        <dbReference type="EMBL" id="MFC5633740.1"/>
    </source>
</evidence>
<protein>
    <submittedName>
        <fullName evidence="1">Uncharacterized protein</fullName>
    </submittedName>
</protein>
<comment type="caution">
    <text evidence="1">The sequence shown here is derived from an EMBL/GenBank/DDBJ whole genome shotgun (WGS) entry which is preliminary data.</text>
</comment>
<reference evidence="2" key="1">
    <citation type="journal article" date="2019" name="Int. J. Syst. Evol. Microbiol.">
        <title>The Global Catalogue of Microorganisms (GCM) 10K type strain sequencing project: providing services to taxonomists for standard genome sequencing and annotation.</title>
        <authorList>
            <consortium name="The Broad Institute Genomics Platform"/>
            <consortium name="The Broad Institute Genome Sequencing Center for Infectious Disease"/>
            <person name="Wu L."/>
            <person name="Ma J."/>
        </authorList>
    </citation>
    <scope>NUCLEOTIDE SEQUENCE [LARGE SCALE GENOMIC DNA]</scope>
    <source>
        <strain evidence="2">CGMCC 4.7248</strain>
    </source>
</reference>
<dbReference type="RefSeq" id="WP_381019076.1">
    <property type="nucleotide sequence ID" value="NZ_JBHSNY010000003.1"/>
</dbReference>
<gene>
    <name evidence="1" type="ORF">ACFPZJ_08030</name>
</gene>
<proteinExistence type="predicted"/>
<dbReference type="Proteomes" id="UP001596154">
    <property type="component" value="Unassembled WGS sequence"/>
</dbReference>
<keyword evidence="2" id="KW-1185">Reference proteome</keyword>